<dbReference type="EMBL" id="JAOYFB010000037">
    <property type="protein sequence ID" value="KAK4022345.1"/>
    <property type="molecule type" value="Genomic_DNA"/>
</dbReference>
<reference evidence="1 2" key="1">
    <citation type="journal article" date="2023" name="Nucleic Acids Res.">
        <title>The hologenome of Daphnia magna reveals possible DNA methylation and microbiome-mediated evolution of the host genome.</title>
        <authorList>
            <person name="Chaturvedi A."/>
            <person name="Li X."/>
            <person name="Dhandapani V."/>
            <person name="Marshall H."/>
            <person name="Kissane S."/>
            <person name="Cuenca-Cambronero M."/>
            <person name="Asole G."/>
            <person name="Calvet F."/>
            <person name="Ruiz-Romero M."/>
            <person name="Marangio P."/>
            <person name="Guigo R."/>
            <person name="Rago D."/>
            <person name="Mirbahai L."/>
            <person name="Eastwood N."/>
            <person name="Colbourne J.K."/>
            <person name="Zhou J."/>
            <person name="Mallon E."/>
            <person name="Orsini L."/>
        </authorList>
    </citation>
    <scope>NUCLEOTIDE SEQUENCE [LARGE SCALE GENOMIC DNA]</scope>
    <source>
        <strain evidence="1">LRV0_1</strain>
    </source>
</reference>
<name>A0ABR0ABE4_9CRUS</name>
<comment type="caution">
    <text evidence="1">The sequence shown here is derived from an EMBL/GenBank/DDBJ whole genome shotgun (WGS) entry which is preliminary data.</text>
</comment>
<accession>A0ABR0ABE4</accession>
<evidence type="ECO:0000313" key="2">
    <source>
        <dbReference type="Proteomes" id="UP001234178"/>
    </source>
</evidence>
<evidence type="ECO:0000313" key="1">
    <source>
        <dbReference type="EMBL" id="KAK4022345.1"/>
    </source>
</evidence>
<proteinExistence type="predicted"/>
<gene>
    <name evidence="1" type="ORF">OUZ56_007816</name>
</gene>
<dbReference type="Proteomes" id="UP001234178">
    <property type="component" value="Unassembled WGS sequence"/>
</dbReference>
<keyword evidence="2" id="KW-1185">Reference proteome</keyword>
<protein>
    <submittedName>
        <fullName evidence="1">Uncharacterized protein</fullName>
    </submittedName>
</protein>
<sequence>MTLGTERENIFSPRGAINYLLSDGIPSLYARIQIKWYEIIRFFSHVYKKKQRERSERNHVCQQNYNGHSKQCYTCSCCGCHNVSRQSKRVFFSETKDGQITMGPLLSSTKSLKILGKGCKLKKKKKKSF</sequence>
<organism evidence="1 2">
    <name type="scientific">Daphnia magna</name>
    <dbReference type="NCBI Taxonomy" id="35525"/>
    <lineage>
        <taxon>Eukaryota</taxon>
        <taxon>Metazoa</taxon>
        <taxon>Ecdysozoa</taxon>
        <taxon>Arthropoda</taxon>
        <taxon>Crustacea</taxon>
        <taxon>Branchiopoda</taxon>
        <taxon>Diplostraca</taxon>
        <taxon>Cladocera</taxon>
        <taxon>Anomopoda</taxon>
        <taxon>Daphniidae</taxon>
        <taxon>Daphnia</taxon>
    </lineage>
</organism>